<comment type="caution">
    <text evidence="3">The sequence shown here is derived from an EMBL/GenBank/DDBJ whole genome shotgun (WGS) entry which is preliminary data.</text>
</comment>
<gene>
    <name evidence="3" type="ORF">V5N11_006463</name>
</gene>
<dbReference type="SUPFAM" id="SSF52833">
    <property type="entry name" value="Thioredoxin-like"/>
    <property type="match status" value="1"/>
</dbReference>
<evidence type="ECO:0008006" key="5">
    <source>
        <dbReference type="Google" id="ProtNLM"/>
    </source>
</evidence>
<sequence>MASPKSKSFGEGKGKAVATTPSKRTTRSMVRKTRSDTRRSGSASKLVSLDSSEKKKRKTQAKKGEPSKKIKKEEEEEEEVVEVKKEDESTEEEDVDAAAEEAEVGEEDSEQKTIVIEHCKQCKSFKERAAKVKEGLEIAVPGIVVTVNPDKPRRGCFEIREEGGETFISLLDMKRPFTPMKELDMDKVIADIEEKIK</sequence>
<evidence type="ECO:0000313" key="3">
    <source>
        <dbReference type="EMBL" id="KAL1194037.1"/>
    </source>
</evidence>
<dbReference type="AlphaFoldDB" id="A0ABD0ZHB6"/>
<evidence type="ECO:0000256" key="2">
    <source>
        <dbReference type="SAM" id="MobiDB-lite"/>
    </source>
</evidence>
<keyword evidence="1" id="KW-0676">Redox-active center</keyword>
<protein>
    <recommendedName>
        <fullName evidence="5">Selenoprotein H</fullName>
    </recommendedName>
</protein>
<keyword evidence="4" id="KW-1185">Reference proteome</keyword>
<feature type="region of interest" description="Disordered" evidence="2">
    <location>
        <begin position="1"/>
        <end position="111"/>
    </location>
</feature>
<feature type="compositionally biased region" description="Acidic residues" evidence="2">
    <location>
        <begin position="88"/>
        <end position="109"/>
    </location>
</feature>
<name>A0ABD0ZHB6_CARAN</name>
<feature type="compositionally biased region" description="Basic and acidic residues" evidence="2">
    <location>
        <begin position="62"/>
        <end position="73"/>
    </location>
</feature>
<dbReference type="Gene3D" id="3.40.30.10">
    <property type="entry name" value="Glutaredoxin"/>
    <property type="match status" value="1"/>
</dbReference>
<dbReference type="InterPro" id="IPR011893">
    <property type="entry name" value="Selenoprotein_Rdx-typ"/>
</dbReference>
<proteinExistence type="predicted"/>
<dbReference type="PANTHER" id="PTHR33638:SF1">
    <property type="entry name" value="SELENOPROTEIN H"/>
    <property type="match status" value="1"/>
</dbReference>
<dbReference type="NCBIfam" id="TIGR02174">
    <property type="entry name" value="CXXU_selWTH"/>
    <property type="match status" value="1"/>
</dbReference>
<dbReference type="InterPro" id="IPR052674">
    <property type="entry name" value="SelWTH-like"/>
</dbReference>
<organism evidence="3 4">
    <name type="scientific">Cardamine amara subsp. amara</name>
    <dbReference type="NCBI Taxonomy" id="228776"/>
    <lineage>
        <taxon>Eukaryota</taxon>
        <taxon>Viridiplantae</taxon>
        <taxon>Streptophyta</taxon>
        <taxon>Embryophyta</taxon>
        <taxon>Tracheophyta</taxon>
        <taxon>Spermatophyta</taxon>
        <taxon>Magnoliopsida</taxon>
        <taxon>eudicotyledons</taxon>
        <taxon>Gunneridae</taxon>
        <taxon>Pentapetalae</taxon>
        <taxon>rosids</taxon>
        <taxon>malvids</taxon>
        <taxon>Brassicales</taxon>
        <taxon>Brassicaceae</taxon>
        <taxon>Cardamineae</taxon>
        <taxon>Cardamine</taxon>
    </lineage>
</organism>
<dbReference type="PANTHER" id="PTHR33638">
    <property type="entry name" value="SELENOPROTEIN H"/>
    <property type="match status" value="1"/>
</dbReference>
<dbReference type="InterPro" id="IPR036249">
    <property type="entry name" value="Thioredoxin-like_sf"/>
</dbReference>
<evidence type="ECO:0000256" key="1">
    <source>
        <dbReference type="ARBA" id="ARBA00023284"/>
    </source>
</evidence>
<evidence type="ECO:0000313" key="4">
    <source>
        <dbReference type="Proteomes" id="UP001558713"/>
    </source>
</evidence>
<dbReference type="FunFam" id="3.40.30.10:FF:000361">
    <property type="entry name" value="Selenium binding protein"/>
    <property type="match status" value="1"/>
</dbReference>
<dbReference type="Proteomes" id="UP001558713">
    <property type="component" value="Unassembled WGS sequence"/>
</dbReference>
<dbReference type="EMBL" id="JBANAX010000766">
    <property type="protein sequence ID" value="KAL1194037.1"/>
    <property type="molecule type" value="Genomic_DNA"/>
</dbReference>
<reference evidence="3 4" key="1">
    <citation type="submission" date="2024-04" db="EMBL/GenBank/DDBJ databases">
        <title>Genome assembly C_amara_ONT_v2.</title>
        <authorList>
            <person name="Yant L."/>
            <person name="Moore C."/>
            <person name="Slenker M."/>
        </authorList>
    </citation>
    <scope>NUCLEOTIDE SEQUENCE [LARGE SCALE GENOMIC DNA]</scope>
    <source>
        <tissue evidence="3">Leaf</tissue>
    </source>
</reference>
<accession>A0ABD0ZHB6</accession>